<evidence type="ECO:0000313" key="2">
    <source>
        <dbReference type="Proteomes" id="UP000261560"/>
    </source>
</evidence>
<reference evidence="1" key="2">
    <citation type="submission" date="2025-09" db="UniProtKB">
        <authorList>
            <consortium name="Ensembl"/>
        </authorList>
    </citation>
    <scope>IDENTIFICATION</scope>
</reference>
<protein>
    <submittedName>
        <fullName evidence="1">Uncharacterized protein</fullName>
    </submittedName>
</protein>
<name>A0A3B3BTH8_ORYME</name>
<sequence length="58" mass="6892">MKFPIDKKNDFKLRTVIRSTAANLHQSQSPDCNPNEMFWNNLWRMTTPAVLLRSCLRR</sequence>
<dbReference type="AlphaFoldDB" id="A0A3B3BTH8"/>
<dbReference type="PaxDb" id="30732-ENSOMEP00000008996"/>
<accession>A0A3B3BTH8</accession>
<evidence type="ECO:0000313" key="1">
    <source>
        <dbReference type="Ensembl" id="ENSOMEP00000008996.1"/>
    </source>
</evidence>
<proteinExistence type="predicted"/>
<reference evidence="1" key="1">
    <citation type="submission" date="2025-08" db="UniProtKB">
        <authorList>
            <consortium name="Ensembl"/>
        </authorList>
    </citation>
    <scope>IDENTIFICATION</scope>
</reference>
<keyword evidence="2" id="KW-1185">Reference proteome</keyword>
<dbReference type="Proteomes" id="UP000261560">
    <property type="component" value="Unplaced"/>
</dbReference>
<organism evidence="1 2">
    <name type="scientific">Oryzias melastigma</name>
    <name type="common">Marine medaka</name>
    <dbReference type="NCBI Taxonomy" id="30732"/>
    <lineage>
        <taxon>Eukaryota</taxon>
        <taxon>Metazoa</taxon>
        <taxon>Chordata</taxon>
        <taxon>Craniata</taxon>
        <taxon>Vertebrata</taxon>
        <taxon>Euteleostomi</taxon>
        <taxon>Actinopterygii</taxon>
        <taxon>Neopterygii</taxon>
        <taxon>Teleostei</taxon>
        <taxon>Neoteleostei</taxon>
        <taxon>Acanthomorphata</taxon>
        <taxon>Ovalentaria</taxon>
        <taxon>Atherinomorphae</taxon>
        <taxon>Beloniformes</taxon>
        <taxon>Adrianichthyidae</taxon>
        <taxon>Oryziinae</taxon>
        <taxon>Oryzias</taxon>
    </lineage>
</organism>
<dbReference type="Ensembl" id="ENSOMET00000001535.1">
    <property type="protein sequence ID" value="ENSOMEP00000008996.1"/>
    <property type="gene ID" value="ENSOMEG00000010176.1"/>
</dbReference>